<proteinExistence type="predicted"/>
<name>A0ABP5JE21_9ACTN</name>
<dbReference type="SUPFAM" id="SSF53335">
    <property type="entry name" value="S-adenosyl-L-methionine-dependent methyltransferases"/>
    <property type="match status" value="1"/>
</dbReference>
<evidence type="ECO:0000313" key="3">
    <source>
        <dbReference type="EMBL" id="GAA2114069.1"/>
    </source>
</evidence>
<dbReference type="Proteomes" id="UP001500897">
    <property type="component" value="Unassembled WGS sequence"/>
</dbReference>
<dbReference type="InterPro" id="IPR013216">
    <property type="entry name" value="Methyltransf_11"/>
</dbReference>
<evidence type="ECO:0000256" key="1">
    <source>
        <dbReference type="SAM" id="MobiDB-lite"/>
    </source>
</evidence>
<comment type="caution">
    <text evidence="3">The sequence shown here is derived from an EMBL/GenBank/DDBJ whole genome shotgun (WGS) entry which is preliminary data.</text>
</comment>
<feature type="region of interest" description="Disordered" evidence="1">
    <location>
        <begin position="236"/>
        <end position="272"/>
    </location>
</feature>
<evidence type="ECO:0000313" key="4">
    <source>
        <dbReference type="Proteomes" id="UP001500897"/>
    </source>
</evidence>
<dbReference type="InterPro" id="IPR029063">
    <property type="entry name" value="SAM-dependent_MTases_sf"/>
</dbReference>
<reference evidence="4" key="1">
    <citation type="journal article" date="2019" name="Int. J. Syst. Evol. Microbiol.">
        <title>The Global Catalogue of Microorganisms (GCM) 10K type strain sequencing project: providing services to taxonomists for standard genome sequencing and annotation.</title>
        <authorList>
            <consortium name="The Broad Institute Genomics Platform"/>
            <consortium name="The Broad Institute Genome Sequencing Center for Infectious Disease"/>
            <person name="Wu L."/>
            <person name="Ma J."/>
        </authorList>
    </citation>
    <scope>NUCLEOTIDE SEQUENCE [LARGE SCALE GENOMIC DNA]</scope>
    <source>
        <strain evidence="4">JCM 14559</strain>
    </source>
</reference>
<dbReference type="RefSeq" id="WP_344556260.1">
    <property type="nucleotide sequence ID" value="NZ_BAAANS010000047.1"/>
</dbReference>
<keyword evidence="4" id="KW-1185">Reference proteome</keyword>
<feature type="domain" description="Methyltransferase type 11" evidence="2">
    <location>
        <begin position="121"/>
        <end position="180"/>
    </location>
</feature>
<dbReference type="Pfam" id="PF08241">
    <property type="entry name" value="Methyltransf_11"/>
    <property type="match status" value="1"/>
</dbReference>
<evidence type="ECO:0000259" key="2">
    <source>
        <dbReference type="Pfam" id="PF08241"/>
    </source>
</evidence>
<dbReference type="EMBL" id="BAAANS010000047">
    <property type="protein sequence ID" value="GAA2114069.1"/>
    <property type="molecule type" value="Genomic_DNA"/>
</dbReference>
<organism evidence="3 4">
    <name type="scientific">Kitasatospora saccharophila</name>
    <dbReference type="NCBI Taxonomy" id="407973"/>
    <lineage>
        <taxon>Bacteria</taxon>
        <taxon>Bacillati</taxon>
        <taxon>Actinomycetota</taxon>
        <taxon>Actinomycetes</taxon>
        <taxon>Kitasatosporales</taxon>
        <taxon>Streptomycetaceae</taxon>
        <taxon>Kitasatospora</taxon>
    </lineage>
</organism>
<accession>A0ABP5JE21</accession>
<sequence>MSQTAPPVLVTSRPLDEYCACFGLTRADLGRLTGPVLDCPGGAAALTAEARALGCEVIAADPGYALGPHRLAGLAADGRAVMAEAIRRDPRGHLPADRRRRPEKYLRSWDRARRLFAADAAARPERYVAAALPRLPFADDTFALTLSSYLLFAYPAVFGPADQLRALRELARVTAPDGEVRVHPLHDERGRPCPHLTELRAALRHHGIASRVLRTGGTGGTGRTGSVLALRPRHARDGAPANADGPWAAPRAAPTGDGDRGTGDVPVSPRAG</sequence>
<dbReference type="Gene3D" id="3.40.50.150">
    <property type="entry name" value="Vaccinia Virus protein VP39"/>
    <property type="match status" value="1"/>
</dbReference>
<protein>
    <recommendedName>
        <fullName evidence="2">Methyltransferase type 11 domain-containing protein</fullName>
    </recommendedName>
</protein>
<gene>
    <name evidence="3" type="ORF">GCM10009759_58090</name>
</gene>